<dbReference type="FunFam" id="1.10.10.10:FF:000038">
    <property type="entry name" value="Glycine cleavage system transcriptional activator"/>
    <property type="match status" value="1"/>
</dbReference>
<keyword evidence="7" id="KW-1185">Reference proteome</keyword>
<proteinExistence type="inferred from homology"/>
<dbReference type="InterPro" id="IPR058163">
    <property type="entry name" value="LysR-type_TF_proteobact-type"/>
</dbReference>
<accession>A0A5J6N818</accession>
<dbReference type="EMBL" id="CP042582">
    <property type="protein sequence ID" value="QEX25030.1"/>
    <property type="molecule type" value="Genomic_DNA"/>
</dbReference>
<protein>
    <submittedName>
        <fullName evidence="6">LysR family transcriptional regulator</fullName>
    </submittedName>
</protein>
<name>A0A5J6N818_9PROT</name>
<dbReference type="Pfam" id="PF00126">
    <property type="entry name" value="HTH_1"/>
    <property type="match status" value="1"/>
</dbReference>
<keyword evidence="2" id="KW-0805">Transcription regulation</keyword>
<keyword evidence="3" id="KW-0238">DNA-binding</keyword>
<organism evidence="6 7">
    <name type="scientific">Hypericibacter adhaerens</name>
    <dbReference type="NCBI Taxonomy" id="2602016"/>
    <lineage>
        <taxon>Bacteria</taxon>
        <taxon>Pseudomonadati</taxon>
        <taxon>Pseudomonadota</taxon>
        <taxon>Alphaproteobacteria</taxon>
        <taxon>Rhodospirillales</taxon>
        <taxon>Dongiaceae</taxon>
        <taxon>Hypericibacter</taxon>
    </lineage>
</organism>
<dbReference type="Pfam" id="PF03466">
    <property type="entry name" value="LysR_substrate"/>
    <property type="match status" value="1"/>
</dbReference>
<dbReference type="GO" id="GO:0003700">
    <property type="term" value="F:DNA-binding transcription factor activity"/>
    <property type="evidence" value="ECO:0007669"/>
    <property type="project" value="InterPro"/>
</dbReference>
<evidence type="ECO:0000313" key="7">
    <source>
        <dbReference type="Proteomes" id="UP000325797"/>
    </source>
</evidence>
<dbReference type="GO" id="GO:0006351">
    <property type="term" value="P:DNA-templated transcription"/>
    <property type="evidence" value="ECO:0007669"/>
    <property type="project" value="TreeGrafter"/>
</dbReference>
<gene>
    <name evidence="6" type="ORF">FRZ61_49740</name>
</gene>
<dbReference type="FunFam" id="3.40.190.10:FF:000017">
    <property type="entry name" value="Glycine cleavage system transcriptional activator"/>
    <property type="match status" value="1"/>
</dbReference>
<evidence type="ECO:0000313" key="6">
    <source>
        <dbReference type="EMBL" id="QEX25030.1"/>
    </source>
</evidence>
<comment type="similarity">
    <text evidence="1">Belongs to the LysR transcriptional regulatory family.</text>
</comment>
<dbReference type="NCBIfam" id="NF008352">
    <property type="entry name" value="PRK11139.1"/>
    <property type="match status" value="1"/>
</dbReference>
<dbReference type="PRINTS" id="PR00039">
    <property type="entry name" value="HTHLYSR"/>
</dbReference>
<dbReference type="PANTHER" id="PTHR30537">
    <property type="entry name" value="HTH-TYPE TRANSCRIPTIONAL REGULATOR"/>
    <property type="match status" value="1"/>
</dbReference>
<dbReference type="OrthoDB" id="9794694at2"/>
<dbReference type="GO" id="GO:0043565">
    <property type="term" value="F:sequence-specific DNA binding"/>
    <property type="evidence" value="ECO:0007669"/>
    <property type="project" value="TreeGrafter"/>
</dbReference>
<dbReference type="InterPro" id="IPR005119">
    <property type="entry name" value="LysR_subst-bd"/>
</dbReference>
<dbReference type="Proteomes" id="UP000325797">
    <property type="component" value="Chromosome"/>
</dbReference>
<evidence type="ECO:0000256" key="1">
    <source>
        <dbReference type="ARBA" id="ARBA00009437"/>
    </source>
</evidence>
<dbReference type="KEGG" id="hadh:FRZ61_49740"/>
<dbReference type="InterPro" id="IPR036388">
    <property type="entry name" value="WH-like_DNA-bd_sf"/>
</dbReference>
<dbReference type="Gene3D" id="3.40.190.10">
    <property type="entry name" value="Periplasmic binding protein-like II"/>
    <property type="match status" value="2"/>
</dbReference>
<evidence type="ECO:0000256" key="4">
    <source>
        <dbReference type="ARBA" id="ARBA00023163"/>
    </source>
</evidence>
<dbReference type="InterPro" id="IPR000847">
    <property type="entry name" value="LysR_HTH_N"/>
</dbReference>
<evidence type="ECO:0000256" key="3">
    <source>
        <dbReference type="ARBA" id="ARBA00023125"/>
    </source>
</evidence>
<evidence type="ECO:0000256" key="2">
    <source>
        <dbReference type="ARBA" id="ARBA00023015"/>
    </source>
</evidence>
<dbReference type="CDD" id="cd08432">
    <property type="entry name" value="PBP2_GcdR_TrpI_HvrB_AmpR_like"/>
    <property type="match status" value="1"/>
</dbReference>
<dbReference type="Gene3D" id="1.10.10.10">
    <property type="entry name" value="Winged helix-like DNA-binding domain superfamily/Winged helix DNA-binding domain"/>
    <property type="match status" value="1"/>
</dbReference>
<feature type="domain" description="HTH lysR-type" evidence="5">
    <location>
        <begin position="4"/>
        <end position="61"/>
    </location>
</feature>
<dbReference type="InterPro" id="IPR036390">
    <property type="entry name" value="WH_DNA-bd_sf"/>
</dbReference>
<dbReference type="PROSITE" id="PS50931">
    <property type="entry name" value="HTH_LYSR"/>
    <property type="match status" value="1"/>
</dbReference>
<reference evidence="6 7" key="1">
    <citation type="submission" date="2019-08" db="EMBL/GenBank/DDBJ databases">
        <title>Hyperibacter terrae gen. nov., sp. nov. and Hyperibacter viscosus sp. nov., two new members in the family Rhodospirillaceae isolated from the rhizosphere of Hypericum perforatum.</title>
        <authorList>
            <person name="Noviana Z."/>
        </authorList>
    </citation>
    <scope>NUCLEOTIDE SEQUENCE [LARGE SCALE GENOMIC DNA]</scope>
    <source>
        <strain evidence="6 7">R5959</strain>
    </source>
</reference>
<dbReference type="SUPFAM" id="SSF46785">
    <property type="entry name" value="Winged helix' DNA-binding domain"/>
    <property type="match status" value="1"/>
</dbReference>
<dbReference type="SUPFAM" id="SSF53850">
    <property type="entry name" value="Periplasmic binding protein-like II"/>
    <property type="match status" value="1"/>
</dbReference>
<dbReference type="AlphaFoldDB" id="A0A5J6N818"/>
<dbReference type="RefSeq" id="WP_151120323.1">
    <property type="nucleotide sequence ID" value="NZ_CP042582.1"/>
</dbReference>
<keyword evidence="4" id="KW-0804">Transcription</keyword>
<sequence>MNAFPLNALRVFEAAARHLSFAKAAEELHVTPAAVSQQIKTLEARLGQPLFRRLNRRLMLTDAAQLCLPGLREGLDRIQAAMALVTRANRNTLTVSSAPTFAARWLVPRLERFGALHPEIELRIDATDHVVDFAIEPIDVAIRYGGGHYPGLRVDKIMSAPEFPVCSPKLLEGPHPLRRPADLKYHTLLHSDVQPDNDLYPNWRMWLLAAGVKDVDPTRGPRFSPETMAIDAAIKGQGVALASLVIVQDEIAAGHLVKPFDVMLKLQFAYYLVAPRTTADRPAVKAFREWLLEETKPIREAEQKLAEAKPA</sequence>
<dbReference type="PANTHER" id="PTHR30537:SF26">
    <property type="entry name" value="GLYCINE CLEAVAGE SYSTEM TRANSCRIPTIONAL ACTIVATOR"/>
    <property type="match status" value="1"/>
</dbReference>
<evidence type="ECO:0000259" key="5">
    <source>
        <dbReference type="PROSITE" id="PS50931"/>
    </source>
</evidence>